<dbReference type="HOGENOM" id="CLU_769951_0_0_1"/>
<dbReference type="Proteomes" id="UP000008068">
    <property type="component" value="Unassembled WGS sequence"/>
</dbReference>
<feature type="chain" id="PRO_5003403999" evidence="2">
    <location>
        <begin position="18"/>
        <end position="418"/>
    </location>
</feature>
<keyword evidence="4" id="KW-1185">Reference proteome</keyword>
<dbReference type="EMBL" id="GL379794">
    <property type="protein sequence ID" value="EGT58004.1"/>
    <property type="molecule type" value="Genomic_DNA"/>
</dbReference>
<proteinExistence type="predicted"/>
<feature type="region of interest" description="Disordered" evidence="1">
    <location>
        <begin position="174"/>
        <end position="209"/>
    </location>
</feature>
<evidence type="ECO:0000313" key="4">
    <source>
        <dbReference type="Proteomes" id="UP000008068"/>
    </source>
</evidence>
<feature type="region of interest" description="Disordered" evidence="1">
    <location>
        <begin position="328"/>
        <end position="351"/>
    </location>
</feature>
<gene>
    <name evidence="3" type="ORF">CAEBREN_11537</name>
</gene>
<evidence type="ECO:0000256" key="2">
    <source>
        <dbReference type="SAM" id="SignalP"/>
    </source>
</evidence>
<name>G0MGQ1_CAEBE</name>
<evidence type="ECO:0000313" key="3">
    <source>
        <dbReference type="EMBL" id="EGT58004.1"/>
    </source>
</evidence>
<feature type="compositionally biased region" description="Low complexity" evidence="1">
    <location>
        <begin position="187"/>
        <end position="209"/>
    </location>
</feature>
<dbReference type="InParanoid" id="G0MGQ1"/>
<dbReference type="FunCoup" id="G0MGQ1">
    <property type="interactions" value="1865"/>
</dbReference>
<dbReference type="AlphaFoldDB" id="G0MGQ1"/>
<sequence>MFSAILLVCLSAFSVHCQNAYGNIYGYDTSNTGNSNNGLFLVQNPNYQFLNDQLANEYSQTYLEELRNYEQQGGSSSNGGIVTSSSSVPANGYYTGPALSNQQQNQVNYQQIVQRNPATYSNTGSSSNIYGYNYNSGNTRTSSTGTSSYNNNVQYSAPSTVQPYVYPFGQYAPAGSSSSNPVLRDQSSNSFSSTVSPQTSTSSINNIGTGNTYTGRTYTLFDQPQNSQIGYTSASDLKTTRLRDQAPPATLNLRGTGPLPGPTLTSSNANSQLFRDAGSNDIYYGNANRNTNTNGQTTYRFSSRFFDVAGNNTEMYYPYRTSTQWQTGSYGTPSGTSVGSSSNGVQFDQSSTSTMSPTARCALSDPYWCQEYVQIYLSSRQQYEGVSTQQSCPSLIASLVGSYNGCCTAVRAAGCSMS</sequence>
<dbReference type="OrthoDB" id="5814313at2759"/>
<dbReference type="OMA" id="GNNTEMY"/>
<evidence type="ECO:0000256" key="1">
    <source>
        <dbReference type="SAM" id="MobiDB-lite"/>
    </source>
</evidence>
<feature type="compositionally biased region" description="Low complexity" evidence="1">
    <location>
        <begin position="328"/>
        <end position="344"/>
    </location>
</feature>
<feature type="signal peptide" evidence="2">
    <location>
        <begin position="1"/>
        <end position="17"/>
    </location>
</feature>
<reference evidence="4" key="1">
    <citation type="submission" date="2011-07" db="EMBL/GenBank/DDBJ databases">
        <authorList>
            <consortium name="Caenorhabditis brenneri Sequencing and Analysis Consortium"/>
            <person name="Wilson R.K."/>
        </authorList>
    </citation>
    <scope>NUCLEOTIDE SEQUENCE [LARGE SCALE GENOMIC DNA]</scope>
    <source>
        <strain evidence="4">PB2801</strain>
    </source>
</reference>
<organism evidence="4">
    <name type="scientific">Caenorhabditis brenneri</name>
    <name type="common">Nematode worm</name>
    <dbReference type="NCBI Taxonomy" id="135651"/>
    <lineage>
        <taxon>Eukaryota</taxon>
        <taxon>Metazoa</taxon>
        <taxon>Ecdysozoa</taxon>
        <taxon>Nematoda</taxon>
        <taxon>Chromadorea</taxon>
        <taxon>Rhabditida</taxon>
        <taxon>Rhabditina</taxon>
        <taxon>Rhabditomorpha</taxon>
        <taxon>Rhabditoidea</taxon>
        <taxon>Rhabditidae</taxon>
        <taxon>Peloderinae</taxon>
        <taxon>Caenorhabditis</taxon>
    </lineage>
</organism>
<protein>
    <submittedName>
        <fullName evidence="3">Uncharacterized protein</fullName>
    </submittedName>
</protein>
<accession>G0MGQ1</accession>
<keyword evidence="2" id="KW-0732">Signal</keyword>
<dbReference type="eggNOG" id="ENOG502SYAG">
    <property type="taxonomic scope" value="Eukaryota"/>
</dbReference>